<evidence type="ECO:0000256" key="3">
    <source>
        <dbReference type="ARBA" id="ARBA00023163"/>
    </source>
</evidence>
<dbReference type="Proteomes" id="UP001165306">
    <property type="component" value="Unassembled WGS sequence"/>
</dbReference>
<protein>
    <recommendedName>
        <fullName evidence="4">Bifunctional protein PyrR</fullName>
    </recommendedName>
    <domain>
        <recommendedName>
            <fullName evidence="4">Pyrimidine operon regulatory protein</fullName>
        </recommendedName>
    </domain>
    <domain>
        <recommendedName>
            <fullName evidence="4">Uracil phosphoribosyltransferase</fullName>
            <shortName evidence="4">UPRTase</shortName>
            <ecNumber evidence="4">2.4.2.9</ecNumber>
        </recommendedName>
    </domain>
</protein>
<organism evidence="6 7">
    <name type="scientific">Thermalbibacter longus</name>
    <dbReference type="NCBI Taxonomy" id="2951981"/>
    <lineage>
        <taxon>Bacteria</taxon>
        <taxon>Pseudomonadati</taxon>
        <taxon>Thermomicrobiota</taxon>
        <taxon>Thermomicrobia</taxon>
        <taxon>Thermomicrobiales</taxon>
        <taxon>Thermomicrobiaceae</taxon>
        <taxon>Thermalbibacter</taxon>
    </lineage>
</organism>
<dbReference type="EC" id="2.4.2.9" evidence="4"/>
<dbReference type="PANTHER" id="PTHR11608">
    <property type="entry name" value="BIFUNCTIONAL PROTEIN PYRR"/>
    <property type="match status" value="1"/>
</dbReference>
<proteinExistence type="inferred from homology"/>
<dbReference type="FunFam" id="3.40.50.2020:FF:000020">
    <property type="entry name" value="Bifunctional protein PyrR"/>
    <property type="match status" value="1"/>
</dbReference>
<comment type="function">
    <text evidence="4">Also displays a weak uracil phosphoribosyltransferase activity which is not physiologically significant.</text>
</comment>
<evidence type="ECO:0000313" key="6">
    <source>
        <dbReference type="EMBL" id="MCM8748767.1"/>
    </source>
</evidence>
<comment type="caution">
    <text evidence="6">The sequence shown here is derived from an EMBL/GenBank/DDBJ whole genome shotgun (WGS) entry which is preliminary data.</text>
</comment>
<dbReference type="GO" id="GO:0004845">
    <property type="term" value="F:uracil phosphoribosyltransferase activity"/>
    <property type="evidence" value="ECO:0007669"/>
    <property type="project" value="UniProtKB-UniRule"/>
</dbReference>
<name>A0AA41WAJ5_9BACT</name>
<dbReference type="EMBL" id="JAMSLR010000003">
    <property type="protein sequence ID" value="MCM8748767.1"/>
    <property type="molecule type" value="Genomic_DNA"/>
</dbReference>
<feature type="short sequence motif" description="PRPP-binding" evidence="4">
    <location>
        <begin position="112"/>
        <end position="124"/>
    </location>
</feature>
<keyword evidence="4 6" id="KW-0808">Transferase</keyword>
<dbReference type="AlphaFoldDB" id="A0AA41WAJ5"/>
<comment type="similarity">
    <text evidence="1 4">Belongs to the purine/pyrimidine phosphoribosyltransferase family. PyrR subfamily.</text>
</comment>
<comment type="function">
    <text evidence="4">Regulates the transcription of the pyrimidine nucleotide (pyr) operon in response to exogenous pyrimidines.</text>
</comment>
<dbReference type="InterPro" id="IPR029057">
    <property type="entry name" value="PRTase-like"/>
</dbReference>
<dbReference type="GO" id="GO:0006355">
    <property type="term" value="P:regulation of DNA-templated transcription"/>
    <property type="evidence" value="ECO:0007669"/>
    <property type="project" value="UniProtKB-UniRule"/>
</dbReference>
<dbReference type="NCBIfam" id="NF003545">
    <property type="entry name" value="PRK05205.1-1"/>
    <property type="match status" value="1"/>
</dbReference>
<dbReference type="Pfam" id="PF00156">
    <property type="entry name" value="Pribosyltran"/>
    <property type="match status" value="1"/>
</dbReference>
<evidence type="ECO:0000256" key="1">
    <source>
        <dbReference type="ARBA" id="ARBA00005565"/>
    </source>
</evidence>
<dbReference type="CDD" id="cd06223">
    <property type="entry name" value="PRTases_typeI"/>
    <property type="match status" value="1"/>
</dbReference>
<gene>
    <name evidence="4 6" type="primary">pyrR</name>
    <name evidence="6" type="ORF">NET02_06380</name>
</gene>
<keyword evidence="4 6" id="KW-0328">Glycosyltransferase</keyword>
<keyword evidence="3 4" id="KW-0804">Transcription</keyword>
<keyword evidence="7" id="KW-1185">Reference proteome</keyword>
<dbReference type="InterPro" id="IPR023050">
    <property type="entry name" value="PyrR"/>
</dbReference>
<evidence type="ECO:0000256" key="2">
    <source>
        <dbReference type="ARBA" id="ARBA00023015"/>
    </source>
</evidence>
<dbReference type="HAMAP" id="MF_01219">
    <property type="entry name" value="PyrR"/>
    <property type="match status" value="1"/>
</dbReference>
<dbReference type="PANTHER" id="PTHR11608:SF0">
    <property type="entry name" value="BIFUNCTIONAL PROTEIN PYRR"/>
    <property type="match status" value="1"/>
</dbReference>
<keyword evidence="2 4" id="KW-0805">Transcription regulation</keyword>
<comment type="catalytic activity">
    <reaction evidence="4">
        <text>UMP + diphosphate = 5-phospho-alpha-D-ribose 1-diphosphate + uracil</text>
        <dbReference type="Rhea" id="RHEA:13017"/>
        <dbReference type="ChEBI" id="CHEBI:17568"/>
        <dbReference type="ChEBI" id="CHEBI:33019"/>
        <dbReference type="ChEBI" id="CHEBI:57865"/>
        <dbReference type="ChEBI" id="CHEBI:58017"/>
        <dbReference type="EC" id="2.4.2.9"/>
    </reaction>
</comment>
<feature type="domain" description="Phosphoribosyltransferase" evidence="5">
    <location>
        <begin position="26"/>
        <end position="159"/>
    </location>
</feature>
<evidence type="ECO:0000313" key="7">
    <source>
        <dbReference type="Proteomes" id="UP001165306"/>
    </source>
</evidence>
<evidence type="ECO:0000256" key="4">
    <source>
        <dbReference type="HAMAP-Rule" id="MF_01219"/>
    </source>
</evidence>
<reference evidence="6" key="1">
    <citation type="submission" date="2022-06" db="EMBL/GenBank/DDBJ databases">
        <title>CFH 74404 Thermomicrobiaceae sp.</title>
        <authorList>
            <person name="Ming H."/>
            <person name="Li W.-J."/>
            <person name="Zhao Z."/>
        </authorList>
    </citation>
    <scope>NUCLEOTIDE SEQUENCE</scope>
    <source>
        <strain evidence="6">CFH 74404</strain>
    </source>
</reference>
<evidence type="ECO:0000259" key="5">
    <source>
        <dbReference type="Pfam" id="PF00156"/>
    </source>
</evidence>
<accession>A0AA41WAJ5</accession>
<dbReference type="InterPro" id="IPR050137">
    <property type="entry name" value="PyrR_bifunctional"/>
</dbReference>
<dbReference type="SUPFAM" id="SSF53271">
    <property type="entry name" value="PRTase-like"/>
    <property type="match status" value="1"/>
</dbReference>
<dbReference type="NCBIfam" id="NF003549">
    <property type="entry name" value="PRK05205.1-5"/>
    <property type="match status" value="1"/>
</dbReference>
<dbReference type="InterPro" id="IPR000836">
    <property type="entry name" value="PRTase_dom"/>
</dbReference>
<dbReference type="Gene3D" id="3.40.50.2020">
    <property type="match status" value="1"/>
</dbReference>
<sequence>MVLEEQARSGPAGEMTGEEVFAAEGLARISQRLADAIAERFGDAPGLVLVGIKRRGDLLARRLSQLLAERLGREVPVGSLDITLYRDDFDSLSEQPIVGQTEIAFPLEGRTVVLVDDVLFTGRTVRAALDELLDLGRPARIALAVLIDRGGRELPICADIVGQTLTVEPGDQVQVLLSELDGRDAVILFRAAHP</sequence>